<comment type="caution">
    <text evidence="20">The sequence shown here is derived from an EMBL/GenBank/DDBJ whole genome shotgun (WGS) entry which is preliminary data.</text>
</comment>
<dbReference type="EMBL" id="QRAP01000005">
    <property type="protein sequence ID" value="RDK90794.1"/>
    <property type="molecule type" value="Genomic_DNA"/>
</dbReference>
<evidence type="ECO:0000259" key="18">
    <source>
        <dbReference type="Pfam" id="PF16187"/>
    </source>
</evidence>
<dbReference type="GO" id="GO:0005737">
    <property type="term" value="C:cytoplasm"/>
    <property type="evidence" value="ECO:0007669"/>
    <property type="project" value="UniProtKB-ARBA"/>
</dbReference>
<dbReference type="GO" id="GO:0046872">
    <property type="term" value="F:metal ion binding"/>
    <property type="evidence" value="ECO:0007669"/>
    <property type="project" value="UniProtKB-KW"/>
</dbReference>
<dbReference type="InterPro" id="IPR011765">
    <property type="entry name" value="Pept_M16_N"/>
</dbReference>
<dbReference type="InterPro" id="IPR007863">
    <property type="entry name" value="Peptidase_M16_C"/>
</dbReference>
<dbReference type="NCBIfam" id="NF011681">
    <property type="entry name" value="PRK15101.1"/>
    <property type="match status" value="1"/>
</dbReference>
<evidence type="ECO:0000256" key="12">
    <source>
        <dbReference type="ARBA" id="ARBA00031184"/>
    </source>
</evidence>
<dbReference type="InterPro" id="IPR054734">
    <property type="entry name" value="PqqF-like_C_4"/>
</dbReference>
<dbReference type="InterPro" id="IPR050626">
    <property type="entry name" value="Peptidase_M16"/>
</dbReference>
<protein>
    <recommendedName>
        <fullName evidence="5">Protease 3</fullName>
        <ecNumber evidence="4">3.4.24.55</ecNumber>
    </recommendedName>
    <alternativeName>
        <fullName evidence="13">Pitrilysin</fullName>
    </alternativeName>
    <alternativeName>
        <fullName evidence="12">Protease III</fullName>
    </alternativeName>
    <alternativeName>
        <fullName evidence="11">Protease pi</fullName>
    </alternativeName>
</protein>
<dbReference type="InterPro" id="IPR001431">
    <property type="entry name" value="Pept_M16_Zn_BS"/>
</dbReference>
<keyword evidence="9" id="KW-0862">Zinc</keyword>
<gene>
    <name evidence="20" type="ORF">C8D90_10574</name>
</gene>
<dbReference type="EC" id="3.4.24.55" evidence="4"/>
<dbReference type="InterPro" id="IPR011249">
    <property type="entry name" value="Metalloenz_LuxS/M16"/>
</dbReference>
<comment type="similarity">
    <text evidence="3 14">Belongs to the peptidase M16 family.</text>
</comment>
<evidence type="ECO:0000256" key="6">
    <source>
        <dbReference type="ARBA" id="ARBA00022670"/>
    </source>
</evidence>
<name>A0A370QPV5_9GAMM</name>
<dbReference type="Pfam" id="PF00675">
    <property type="entry name" value="Peptidase_M16"/>
    <property type="match status" value="1"/>
</dbReference>
<feature type="domain" description="Peptidase M16 middle/third" evidence="18">
    <location>
        <begin position="403"/>
        <end position="670"/>
    </location>
</feature>
<evidence type="ECO:0000259" key="17">
    <source>
        <dbReference type="Pfam" id="PF05193"/>
    </source>
</evidence>
<evidence type="ECO:0000256" key="13">
    <source>
        <dbReference type="ARBA" id="ARBA00033450"/>
    </source>
</evidence>
<evidence type="ECO:0000259" key="16">
    <source>
        <dbReference type="Pfam" id="PF00675"/>
    </source>
</evidence>
<dbReference type="PANTHER" id="PTHR43690">
    <property type="entry name" value="NARDILYSIN"/>
    <property type="match status" value="1"/>
</dbReference>
<evidence type="ECO:0000256" key="4">
    <source>
        <dbReference type="ARBA" id="ARBA00012449"/>
    </source>
</evidence>
<evidence type="ECO:0000256" key="5">
    <source>
        <dbReference type="ARBA" id="ARBA00017565"/>
    </source>
</evidence>
<dbReference type="GO" id="GO:0006508">
    <property type="term" value="P:proteolysis"/>
    <property type="evidence" value="ECO:0007669"/>
    <property type="project" value="UniProtKB-KW"/>
</dbReference>
<dbReference type="Gene3D" id="3.30.830.10">
    <property type="entry name" value="Metalloenzyme, LuxS/M16 peptidase-like"/>
    <property type="match status" value="4"/>
</dbReference>
<evidence type="ECO:0000256" key="7">
    <source>
        <dbReference type="ARBA" id="ARBA00022723"/>
    </source>
</evidence>
<evidence type="ECO:0000256" key="3">
    <source>
        <dbReference type="ARBA" id="ARBA00007261"/>
    </source>
</evidence>
<evidence type="ECO:0000313" key="21">
    <source>
        <dbReference type="Proteomes" id="UP000254848"/>
    </source>
</evidence>
<evidence type="ECO:0000259" key="19">
    <source>
        <dbReference type="Pfam" id="PF22456"/>
    </source>
</evidence>
<keyword evidence="8" id="KW-0378">Hydrolase</keyword>
<evidence type="ECO:0000313" key="20">
    <source>
        <dbReference type="EMBL" id="RDK90794.1"/>
    </source>
</evidence>
<evidence type="ECO:0000256" key="10">
    <source>
        <dbReference type="ARBA" id="ARBA00023049"/>
    </source>
</evidence>
<dbReference type="PANTHER" id="PTHR43690:SF18">
    <property type="entry name" value="INSULIN-DEGRADING ENZYME-RELATED"/>
    <property type="match status" value="1"/>
</dbReference>
<comment type="cofactor">
    <cofactor evidence="1">
        <name>Zn(2+)</name>
        <dbReference type="ChEBI" id="CHEBI:29105"/>
    </cofactor>
</comment>
<evidence type="ECO:0000256" key="14">
    <source>
        <dbReference type="RuleBase" id="RU004447"/>
    </source>
</evidence>
<feature type="region of interest" description="Disordered" evidence="15">
    <location>
        <begin position="192"/>
        <end position="213"/>
    </location>
</feature>
<dbReference type="InterPro" id="IPR032632">
    <property type="entry name" value="Peptidase_M16_M"/>
</dbReference>
<keyword evidence="7" id="KW-0479">Metal-binding</keyword>
<dbReference type="Pfam" id="PF05193">
    <property type="entry name" value="Peptidase_M16_C"/>
    <property type="match status" value="1"/>
</dbReference>
<accession>A0A370QPV5</accession>
<feature type="domain" description="Peptidase M16 C-terminal" evidence="17">
    <location>
        <begin position="219"/>
        <end position="395"/>
    </location>
</feature>
<evidence type="ECO:0000256" key="8">
    <source>
        <dbReference type="ARBA" id="ARBA00022801"/>
    </source>
</evidence>
<dbReference type="SUPFAM" id="SSF63411">
    <property type="entry name" value="LuxS/MPP-like metallohydrolase"/>
    <property type="match status" value="4"/>
</dbReference>
<dbReference type="FunFam" id="3.30.830.10:FF:000012">
    <property type="entry name" value="Protease 3"/>
    <property type="match status" value="1"/>
</dbReference>
<dbReference type="Proteomes" id="UP000254848">
    <property type="component" value="Unassembled WGS sequence"/>
</dbReference>
<proteinExistence type="inferred from homology"/>
<dbReference type="Pfam" id="PF22456">
    <property type="entry name" value="PqqF-like_C_4"/>
    <property type="match status" value="1"/>
</dbReference>
<evidence type="ECO:0000256" key="15">
    <source>
        <dbReference type="SAM" id="MobiDB-lite"/>
    </source>
</evidence>
<organism evidence="20 21">
    <name type="scientific">Enterobacillus tribolii</name>
    <dbReference type="NCBI Taxonomy" id="1487935"/>
    <lineage>
        <taxon>Bacteria</taxon>
        <taxon>Pseudomonadati</taxon>
        <taxon>Pseudomonadota</taxon>
        <taxon>Gammaproteobacteria</taxon>
        <taxon>Enterobacterales</taxon>
        <taxon>Hafniaceae</taxon>
        <taxon>Enterobacillus</taxon>
    </lineage>
</organism>
<dbReference type="PROSITE" id="PS00143">
    <property type="entry name" value="INSULINASE"/>
    <property type="match status" value="1"/>
</dbReference>
<keyword evidence="10" id="KW-0482">Metalloprotease</keyword>
<keyword evidence="21" id="KW-1185">Reference proteome</keyword>
<comment type="function">
    <text evidence="2">Endopeptidase that degrades small peptides of less than 7 kDa, such as glucagon and insulin.</text>
</comment>
<dbReference type="AlphaFoldDB" id="A0A370QPV5"/>
<dbReference type="GO" id="GO:0004222">
    <property type="term" value="F:metalloendopeptidase activity"/>
    <property type="evidence" value="ECO:0007669"/>
    <property type="project" value="UniProtKB-EC"/>
</dbReference>
<evidence type="ECO:0000256" key="1">
    <source>
        <dbReference type="ARBA" id="ARBA00001947"/>
    </source>
</evidence>
<evidence type="ECO:0000256" key="2">
    <source>
        <dbReference type="ARBA" id="ARBA00002184"/>
    </source>
</evidence>
<evidence type="ECO:0000256" key="11">
    <source>
        <dbReference type="ARBA" id="ARBA00029597"/>
    </source>
</evidence>
<sequence>MLMRRRYPGIIAVLLLLVCWNVQALVTEGWRPLAEKINKSASDPRLYQAIRLDNGMTVVLVSDKEAPKSLAALALPVGSLEDPDSQLGLAHYLEHMVLMGSKRYPQPGNFSEFLKMHGGSYNASTASYRTAYYLEVENNALEPAVDRLADAIAAPLLDPVNADKERNAVNAELTMARSRDGMRMGQVTSETLNPQHPTARFSGGNLETLKDKPGSKLHDTLTSFYKRYYSANLMVGVIYSNKPLNELAQVAVATFGRIANHNASVPPITVPAATPEQQGIVIHYVPAQPKKALRIEYRIENNSAAFRSKTDTYISYLIGNRSVNTLSDWLQKQGLVESIGAGADPIVDRNGGVFAISASLTDKGLAQRDTVIAAIFSYLKLLREHGIKESYFNEISHVLDLDFRYPSITRDMGYVEWLVDTMMRVPVQHVLDAPYLADRYDPKAIAARLDGMKMENARIWFISPDEPHNKEAYFVHAPYQVDRITPEQFSRWRQIEREVSLSLPTLNPYIPDNFALIKPEGAKATHPKVILEQPGLRALYMPSYYFADEPKANVSLALRNASGREGARDQVLFSLTDYLAGLSLDQLSYQSSIGGISFSTTYNSGLFVNASGFTQRLPQLLTTLLNGYATFQPTEEQLEQAKSWYREQLDSAEKGKAFELAMQPVQALSRVLYSERNERRELLKGITLNDILAYRKQLLQNGTPELLAIGNMTEAQVKALAQSIREQLDCGGTHWWHGQDPVIERAQLGNLQQPGSSSDSALAAVYIPTGYDEAAGMAYSNLLTQIIQPWFYDELRTKEQLGYAVFAFPASVGRQWGVGFLLQSNEKTPDYLYSRYQAFYPQVLERLKKMKQADFTQYKQALVNQLRQNPQTLDEEAGRFMNDFDRGNTQFDTRQHVINQIDRLTPADLIKYYQQAVLRPQGLALLSQVLGNGAKGHYAAPAGWTLYENASSLQKTLPVKVQH</sequence>
<feature type="domain" description="Coenzyme PQQ synthesis protein F-like C-terminal lobe" evidence="19">
    <location>
        <begin position="782"/>
        <end position="880"/>
    </location>
</feature>
<dbReference type="Pfam" id="PF16187">
    <property type="entry name" value="Peptidase_M16_M"/>
    <property type="match status" value="1"/>
</dbReference>
<feature type="domain" description="Peptidase M16 N-terminal" evidence="16">
    <location>
        <begin position="58"/>
        <end position="194"/>
    </location>
</feature>
<reference evidence="20 21" key="1">
    <citation type="submission" date="2018-07" db="EMBL/GenBank/DDBJ databases">
        <title>Genomic Encyclopedia of Type Strains, Phase IV (KMG-IV): sequencing the most valuable type-strain genomes for metagenomic binning, comparative biology and taxonomic classification.</title>
        <authorList>
            <person name="Goeker M."/>
        </authorList>
    </citation>
    <scope>NUCLEOTIDE SEQUENCE [LARGE SCALE GENOMIC DNA]</scope>
    <source>
        <strain evidence="20 21">DSM 103736</strain>
    </source>
</reference>
<keyword evidence="6" id="KW-0645">Protease</keyword>
<evidence type="ECO:0000256" key="9">
    <source>
        <dbReference type="ARBA" id="ARBA00022833"/>
    </source>
</evidence>